<proteinExistence type="predicted"/>
<keyword evidence="1" id="KW-1133">Transmembrane helix</keyword>
<keyword evidence="3" id="KW-1185">Reference proteome</keyword>
<dbReference type="PANTHER" id="PTHR37305:SF1">
    <property type="entry name" value="MEMBRANE PROTEIN"/>
    <property type="match status" value="1"/>
</dbReference>
<sequence>MNMFLHEIKTYRKSTIIWTCALVAMSILFLSLFPSFSKDVVEFNKILENFPEGVRKAFGISTESIATFIGFYSYTFLYILLCGAIQAMNLGLSILSKEVREKTADFLLTKPVTRMQIVTSKLLASLTSLIITNAIYIALTTIIALIVTDERFDLKIFFMIAITLFFIQLMFLSLGIFISVVVPKIKSVIPISLSIVFGFFIISMFASVIGENSIRYITPFKYFDTAYIIKNSAYEVSFIVIEIIFIIVITAISYIIYSKKDIHAV</sequence>
<keyword evidence="1" id="KW-0472">Membrane</keyword>
<gene>
    <name evidence="2" type="ORF">H9637_12040</name>
</gene>
<name>A0ABR8YU96_9CLOT</name>
<keyword evidence="1" id="KW-0812">Transmembrane</keyword>
<organism evidence="2 3">
    <name type="scientific">Clostridium faecium</name>
    <dbReference type="NCBI Taxonomy" id="2762223"/>
    <lineage>
        <taxon>Bacteria</taxon>
        <taxon>Bacillati</taxon>
        <taxon>Bacillota</taxon>
        <taxon>Clostridia</taxon>
        <taxon>Eubacteriales</taxon>
        <taxon>Clostridiaceae</taxon>
        <taxon>Clostridium</taxon>
    </lineage>
</organism>
<evidence type="ECO:0000256" key="1">
    <source>
        <dbReference type="SAM" id="Phobius"/>
    </source>
</evidence>
<feature type="transmembrane region" description="Helical" evidence="1">
    <location>
        <begin position="16"/>
        <end position="36"/>
    </location>
</feature>
<evidence type="ECO:0000313" key="2">
    <source>
        <dbReference type="EMBL" id="MBD8047764.1"/>
    </source>
</evidence>
<feature type="transmembrane region" description="Helical" evidence="1">
    <location>
        <begin position="122"/>
        <end position="148"/>
    </location>
</feature>
<dbReference type="PANTHER" id="PTHR37305">
    <property type="entry name" value="INTEGRAL MEMBRANE PROTEIN-RELATED"/>
    <property type="match status" value="1"/>
</dbReference>
<evidence type="ECO:0000313" key="3">
    <source>
        <dbReference type="Proteomes" id="UP000627166"/>
    </source>
</evidence>
<feature type="transmembrane region" description="Helical" evidence="1">
    <location>
        <begin position="154"/>
        <end position="181"/>
    </location>
</feature>
<dbReference type="Proteomes" id="UP000627166">
    <property type="component" value="Unassembled WGS sequence"/>
</dbReference>
<feature type="transmembrane region" description="Helical" evidence="1">
    <location>
        <begin position="236"/>
        <end position="257"/>
    </location>
</feature>
<dbReference type="EMBL" id="JACSQB010000095">
    <property type="protein sequence ID" value="MBD8047764.1"/>
    <property type="molecule type" value="Genomic_DNA"/>
</dbReference>
<dbReference type="Pfam" id="PF12679">
    <property type="entry name" value="ABC2_membrane_2"/>
    <property type="match status" value="1"/>
</dbReference>
<reference evidence="2 3" key="1">
    <citation type="submission" date="2020-08" db="EMBL/GenBank/DDBJ databases">
        <title>A Genomic Blueprint of the Chicken Gut Microbiome.</title>
        <authorList>
            <person name="Gilroy R."/>
            <person name="Ravi A."/>
            <person name="Getino M."/>
            <person name="Pursley I."/>
            <person name="Horton D.L."/>
            <person name="Alikhan N.-F."/>
            <person name="Baker D."/>
            <person name="Gharbi K."/>
            <person name="Hall N."/>
            <person name="Watson M."/>
            <person name="Adriaenssens E.M."/>
            <person name="Foster-Nyarko E."/>
            <person name="Jarju S."/>
            <person name="Secka A."/>
            <person name="Antonio M."/>
            <person name="Oren A."/>
            <person name="Chaudhuri R."/>
            <person name="La Ragione R.M."/>
            <person name="Hildebrand F."/>
            <person name="Pallen M.J."/>
        </authorList>
    </citation>
    <scope>NUCLEOTIDE SEQUENCE [LARGE SCALE GENOMIC DNA]</scope>
    <source>
        <strain evidence="2 3">N37</strain>
    </source>
</reference>
<feature type="transmembrane region" description="Helical" evidence="1">
    <location>
        <begin position="188"/>
        <end position="209"/>
    </location>
</feature>
<feature type="transmembrane region" description="Helical" evidence="1">
    <location>
        <begin position="71"/>
        <end position="92"/>
    </location>
</feature>
<comment type="caution">
    <text evidence="2">The sequence shown here is derived from an EMBL/GenBank/DDBJ whole genome shotgun (WGS) entry which is preliminary data.</text>
</comment>
<accession>A0ABR8YU96</accession>
<protein>
    <submittedName>
        <fullName evidence="2">ABC transporter permease subunit</fullName>
    </submittedName>
</protein>